<dbReference type="STRING" id="717646.M2MQ59"/>
<dbReference type="GO" id="GO:0006352">
    <property type="term" value="P:DNA-templated transcription initiation"/>
    <property type="evidence" value="ECO:0007669"/>
    <property type="project" value="InterPro"/>
</dbReference>
<comment type="subcellular location">
    <subcellularLocation>
        <location evidence="1">Nucleus</location>
    </subcellularLocation>
</comment>
<dbReference type="GO" id="GO:0005665">
    <property type="term" value="C:RNA polymerase II, core complex"/>
    <property type="evidence" value="ECO:0007669"/>
    <property type="project" value="EnsemblFungi"/>
</dbReference>
<feature type="domain" description="RNA polymerase Rpb4/RPC9 core" evidence="5">
    <location>
        <begin position="35"/>
        <end position="161"/>
    </location>
</feature>
<dbReference type="KEGG" id="bcom:BAUCODRAFT_125443"/>
<dbReference type="GO" id="GO:0006366">
    <property type="term" value="P:transcription by RNA polymerase II"/>
    <property type="evidence" value="ECO:0007669"/>
    <property type="project" value="EnsemblFungi"/>
</dbReference>
<reference evidence="6 7" key="1">
    <citation type="journal article" date="2012" name="PLoS Pathog.">
        <title>Diverse lifestyles and strategies of plant pathogenesis encoded in the genomes of eighteen Dothideomycetes fungi.</title>
        <authorList>
            <person name="Ohm R.A."/>
            <person name="Feau N."/>
            <person name="Henrissat B."/>
            <person name="Schoch C.L."/>
            <person name="Horwitz B.A."/>
            <person name="Barry K.W."/>
            <person name="Condon B.J."/>
            <person name="Copeland A.C."/>
            <person name="Dhillon B."/>
            <person name="Glaser F."/>
            <person name="Hesse C.N."/>
            <person name="Kosti I."/>
            <person name="LaButti K."/>
            <person name="Lindquist E.A."/>
            <person name="Lucas S."/>
            <person name="Salamov A.A."/>
            <person name="Bradshaw R.E."/>
            <person name="Ciuffetti L."/>
            <person name="Hamelin R.C."/>
            <person name="Kema G.H.J."/>
            <person name="Lawrence C."/>
            <person name="Scott J.A."/>
            <person name="Spatafora J.W."/>
            <person name="Turgeon B.G."/>
            <person name="de Wit P.J.G.M."/>
            <person name="Zhong S."/>
            <person name="Goodwin S.B."/>
            <person name="Grigoriev I.V."/>
        </authorList>
    </citation>
    <scope>NUCLEOTIDE SEQUENCE [LARGE SCALE GENOMIC DNA]</scope>
    <source>
        <strain evidence="6 7">UAMH 10762</strain>
    </source>
</reference>
<dbReference type="GeneID" id="19107968"/>
<evidence type="ECO:0000256" key="2">
    <source>
        <dbReference type="ARBA" id="ARBA00023242"/>
    </source>
</evidence>
<evidence type="ECO:0000256" key="3">
    <source>
        <dbReference type="ARBA" id="ARBA00025724"/>
    </source>
</evidence>
<dbReference type="Proteomes" id="UP000011761">
    <property type="component" value="Unassembled WGS sequence"/>
</dbReference>
<dbReference type="Pfam" id="PF03874">
    <property type="entry name" value="RNA_pol_Rpb4"/>
    <property type="match status" value="1"/>
</dbReference>
<protein>
    <recommendedName>
        <fullName evidence="5">RNA polymerase Rpb4/RPC9 core domain-containing protein</fullName>
    </recommendedName>
</protein>
<dbReference type="OrthoDB" id="2186918at2759"/>
<dbReference type="GO" id="GO:0000166">
    <property type="term" value="F:nucleotide binding"/>
    <property type="evidence" value="ECO:0007669"/>
    <property type="project" value="InterPro"/>
</dbReference>
<keyword evidence="7" id="KW-1185">Reference proteome</keyword>
<dbReference type="PANTHER" id="PTHR21297">
    <property type="entry name" value="DNA-DIRECTED RNA POLYMERASE II"/>
    <property type="match status" value="1"/>
</dbReference>
<dbReference type="EMBL" id="KB445560">
    <property type="protein sequence ID" value="EMC93598.1"/>
    <property type="molecule type" value="Genomic_DNA"/>
</dbReference>
<feature type="region of interest" description="Disordered" evidence="4">
    <location>
        <begin position="1"/>
        <end position="27"/>
    </location>
</feature>
<dbReference type="InterPro" id="IPR038324">
    <property type="entry name" value="Rpb4/RPC9_sf"/>
</dbReference>
<gene>
    <name evidence="6" type="ORF">BAUCODRAFT_125443</name>
</gene>
<dbReference type="eggNOG" id="KOG2351">
    <property type="taxonomic scope" value="Eukaryota"/>
</dbReference>
<dbReference type="GO" id="GO:0003899">
    <property type="term" value="F:DNA-directed RNA polymerase activity"/>
    <property type="evidence" value="ECO:0007669"/>
    <property type="project" value="EnsemblFungi"/>
</dbReference>
<dbReference type="Gene3D" id="1.20.1250.40">
    <property type="match status" value="1"/>
</dbReference>
<sequence length="161" mass="17645">MAGPPTTQPHRPIPLSRRRPLPSGDEEATSFLKLGEFDNTPCLSVAECNELLTRLAEKSGGGNTRPATQNNDVYLKTREYVESFARFKDSKTVTQVDAISSALLGRGKGEGVTNFERAQLATLCCDTAEEAKTLIPSLEGKLDDDELQRALDEISKLRDFS</sequence>
<evidence type="ECO:0000256" key="4">
    <source>
        <dbReference type="SAM" id="MobiDB-lite"/>
    </source>
</evidence>
<evidence type="ECO:0000313" key="6">
    <source>
        <dbReference type="EMBL" id="EMC93598.1"/>
    </source>
</evidence>
<dbReference type="SUPFAM" id="SSF47819">
    <property type="entry name" value="HRDC-like"/>
    <property type="match status" value="1"/>
</dbReference>
<dbReference type="HOGENOM" id="CLU_110332_0_0_1"/>
<comment type="similarity">
    <text evidence="3">Belongs to the eukaryotic RPB4 RNA polymerase subunit family.</text>
</comment>
<dbReference type="InterPro" id="IPR045222">
    <property type="entry name" value="Rpb4-like"/>
</dbReference>
<dbReference type="InterPro" id="IPR005574">
    <property type="entry name" value="Rpb4/RPC9"/>
</dbReference>
<evidence type="ECO:0000313" key="7">
    <source>
        <dbReference type="Proteomes" id="UP000011761"/>
    </source>
</evidence>
<evidence type="ECO:0000256" key="1">
    <source>
        <dbReference type="ARBA" id="ARBA00004123"/>
    </source>
</evidence>
<dbReference type="RefSeq" id="XP_007679677.1">
    <property type="nucleotide sequence ID" value="XM_007681487.1"/>
</dbReference>
<accession>M2MQ59</accession>
<dbReference type="SMART" id="SM00657">
    <property type="entry name" value="RPOL4c"/>
    <property type="match status" value="1"/>
</dbReference>
<dbReference type="AlphaFoldDB" id="M2MQ59"/>
<keyword evidence="2" id="KW-0539">Nucleus</keyword>
<dbReference type="InterPro" id="IPR006590">
    <property type="entry name" value="RNA_pol_Rpb4/RPC9_core"/>
</dbReference>
<name>M2MQ59_BAUPA</name>
<dbReference type="InterPro" id="IPR010997">
    <property type="entry name" value="HRDC-like_sf"/>
</dbReference>
<evidence type="ECO:0000259" key="5">
    <source>
        <dbReference type="SMART" id="SM00657"/>
    </source>
</evidence>
<proteinExistence type="inferred from homology"/>
<dbReference type="OMA" id="HRKTQNE"/>
<organism evidence="6 7">
    <name type="scientific">Baudoinia panamericana (strain UAMH 10762)</name>
    <name type="common">Angels' share fungus</name>
    <name type="synonym">Baudoinia compniacensis (strain UAMH 10762)</name>
    <dbReference type="NCBI Taxonomy" id="717646"/>
    <lineage>
        <taxon>Eukaryota</taxon>
        <taxon>Fungi</taxon>
        <taxon>Dikarya</taxon>
        <taxon>Ascomycota</taxon>
        <taxon>Pezizomycotina</taxon>
        <taxon>Dothideomycetes</taxon>
        <taxon>Dothideomycetidae</taxon>
        <taxon>Mycosphaerellales</taxon>
        <taxon>Teratosphaeriaceae</taxon>
        <taxon>Baudoinia</taxon>
    </lineage>
</organism>